<feature type="transmembrane region" description="Helical" evidence="1">
    <location>
        <begin position="34"/>
        <end position="57"/>
    </location>
</feature>
<evidence type="ECO:0000256" key="1">
    <source>
        <dbReference type="SAM" id="Phobius"/>
    </source>
</evidence>
<proteinExistence type="predicted"/>
<accession>A0ABU7M1J5</accession>
<reference evidence="2 3" key="1">
    <citation type="submission" date="2024-01" db="EMBL/GenBank/DDBJ databases">
        <title>Hyphobacterium bacterium isolated from marine sediment.</title>
        <authorList>
            <person name="Zhao S."/>
        </authorList>
    </citation>
    <scope>NUCLEOTIDE SEQUENCE [LARGE SCALE GENOMIC DNA]</scope>
    <source>
        <strain evidence="2 3">Y60-23</strain>
    </source>
</reference>
<name>A0ABU7M1J5_9PROT</name>
<keyword evidence="1" id="KW-0472">Membrane</keyword>
<dbReference type="RefSeq" id="WP_330197275.1">
    <property type="nucleotide sequence ID" value="NZ_JAZDRO010000008.1"/>
</dbReference>
<keyword evidence="1" id="KW-0812">Transmembrane</keyword>
<keyword evidence="3" id="KW-1185">Reference proteome</keyword>
<comment type="caution">
    <text evidence="2">The sequence shown here is derived from an EMBL/GenBank/DDBJ whole genome shotgun (WGS) entry which is preliminary data.</text>
</comment>
<sequence>MATRAILIVTAVLIAVTGLGFAAAAGYIAAADAVGPLAAAGLIAGVLLLVAFALVIAERIVAKTDTQEEESPANDAAGTALTLARTAIRENPVQAMALVSTLGFLAARRPGAAALLIERVSKYL</sequence>
<protein>
    <submittedName>
        <fullName evidence="2">Uncharacterized protein</fullName>
    </submittedName>
</protein>
<evidence type="ECO:0000313" key="2">
    <source>
        <dbReference type="EMBL" id="MEE2567694.1"/>
    </source>
</evidence>
<evidence type="ECO:0000313" key="3">
    <source>
        <dbReference type="Proteomes" id="UP001310692"/>
    </source>
</evidence>
<dbReference type="Proteomes" id="UP001310692">
    <property type="component" value="Unassembled WGS sequence"/>
</dbReference>
<keyword evidence="1" id="KW-1133">Transmembrane helix</keyword>
<gene>
    <name evidence="2" type="ORF">V0U35_13500</name>
</gene>
<dbReference type="EMBL" id="JAZDRO010000008">
    <property type="protein sequence ID" value="MEE2567694.1"/>
    <property type="molecule type" value="Genomic_DNA"/>
</dbReference>
<organism evidence="2 3">
    <name type="scientific">Hyphobacterium marinum</name>
    <dbReference type="NCBI Taxonomy" id="3116574"/>
    <lineage>
        <taxon>Bacteria</taxon>
        <taxon>Pseudomonadati</taxon>
        <taxon>Pseudomonadota</taxon>
        <taxon>Alphaproteobacteria</taxon>
        <taxon>Maricaulales</taxon>
        <taxon>Maricaulaceae</taxon>
        <taxon>Hyphobacterium</taxon>
    </lineage>
</organism>